<feature type="region of interest" description="Disordered" evidence="1">
    <location>
        <begin position="285"/>
        <end position="319"/>
    </location>
</feature>
<accession>A0A8S5P8L5</accession>
<dbReference type="EMBL" id="BK015366">
    <property type="protein sequence ID" value="DAE03414.1"/>
    <property type="molecule type" value="Genomic_DNA"/>
</dbReference>
<sequence>MYHCTKISAMSQKRIILSDSSLNCYGYRVLTSGMSIEAFKKNPIMLYMHFRDEGSPYWGDYKAIGHWEDIQLNGDELSAIPIFDKVDDLSKEIAAKYEAGTFNAASVGIKIIATSANKDVLLPGQTRETVTECELREASIVDIPANSNAVRLYDRSTSVLLAAGMDTHIVPELSNHTSKNKMNLKATWPAFLSFLKINKEDAENTELSAERLDSLHGEFNRLKSEHTSLVEAKKDVDEKFASSVTEIKTLKSSIESKDQEILQLKNESTQKDDEITQLKEQVNNLKQVPAPGSNGLSPQSEPGASETKDDLSTFCEKNPGDYQAITERLKQDGLL</sequence>
<evidence type="ECO:0000256" key="1">
    <source>
        <dbReference type="SAM" id="MobiDB-lite"/>
    </source>
</evidence>
<reference evidence="2" key="1">
    <citation type="journal article" date="2021" name="Proc. Natl. Acad. Sci. U.S.A.">
        <title>A Catalog of Tens of Thousands of Viruses from Human Metagenomes Reveals Hidden Associations with Chronic Diseases.</title>
        <authorList>
            <person name="Tisza M.J."/>
            <person name="Buck C.B."/>
        </authorList>
    </citation>
    <scope>NUCLEOTIDE SEQUENCE</scope>
    <source>
        <strain evidence="2">CtTXt1</strain>
    </source>
</reference>
<name>A0A8S5P8L5_9CAUD</name>
<organism evidence="2">
    <name type="scientific">Siphoviridae sp. ctTXt1</name>
    <dbReference type="NCBI Taxonomy" id="2825520"/>
    <lineage>
        <taxon>Viruses</taxon>
        <taxon>Duplodnaviria</taxon>
        <taxon>Heunggongvirae</taxon>
        <taxon>Uroviricota</taxon>
        <taxon>Caudoviricetes</taxon>
    </lineage>
</organism>
<keyword evidence="2" id="KW-0645">Protease</keyword>
<dbReference type="GO" id="GO:0006508">
    <property type="term" value="P:proteolysis"/>
    <property type="evidence" value="ECO:0007669"/>
    <property type="project" value="UniProtKB-KW"/>
</dbReference>
<proteinExistence type="predicted"/>
<keyword evidence="2" id="KW-0378">Hydrolase</keyword>
<dbReference type="GO" id="GO:0008233">
    <property type="term" value="F:peptidase activity"/>
    <property type="evidence" value="ECO:0007669"/>
    <property type="project" value="UniProtKB-KW"/>
</dbReference>
<protein>
    <submittedName>
        <fullName evidence="2">Prohead serine protease</fullName>
    </submittedName>
</protein>
<evidence type="ECO:0000313" key="2">
    <source>
        <dbReference type="EMBL" id="DAE03414.1"/>
    </source>
</evidence>